<evidence type="ECO:0000256" key="6">
    <source>
        <dbReference type="ARBA" id="ARBA00023163"/>
    </source>
</evidence>
<feature type="region of interest" description="Disordered" evidence="9">
    <location>
        <begin position="418"/>
        <end position="449"/>
    </location>
</feature>
<dbReference type="InterPro" id="IPR043519">
    <property type="entry name" value="NT_sf"/>
</dbReference>
<dbReference type="GO" id="GO:0043633">
    <property type="term" value="P:polyadenylation-dependent RNA catabolic process"/>
    <property type="evidence" value="ECO:0007669"/>
    <property type="project" value="InterPro"/>
</dbReference>
<dbReference type="EMBL" id="JACHHY010000007">
    <property type="protein sequence ID" value="MBB5018125.1"/>
    <property type="molecule type" value="Genomic_DNA"/>
</dbReference>
<dbReference type="HAMAP" id="MF_00957">
    <property type="entry name" value="PolyA_pol"/>
    <property type="match status" value="1"/>
</dbReference>
<dbReference type="Pfam" id="PF12626">
    <property type="entry name" value="PolyA_pol_arg_C"/>
    <property type="match status" value="1"/>
</dbReference>
<evidence type="ECO:0000313" key="13">
    <source>
        <dbReference type="EMBL" id="MBB5018125.1"/>
    </source>
</evidence>
<dbReference type="GO" id="GO:0006397">
    <property type="term" value="P:mRNA processing"/>
    <property type="evidence" value="ECO:0007669"/>
    <property type="project" value="UniProtKB-KW"/>
</dbReference>
<dbReference type="Pfam" id="PF12627">
    <property type="entry name" value="PolyA_pol_RNAbd"/>
    <property type="match status" value="1"/>
</dbReference>
<dbReference type="CDD" id="cd05398">
    <property type="entry name" value="NT_ClassII-CCAase"/>
    <property type="match status" value="1"/>
</dbReference>
<sequence length="449" mass="51016">MIQKLIQRVFGRRKAGKGHRAAIIPHPQHGIGRDQIAHSALKVIDKLQEAGYEAFVVGGAVRDLLLGKIPKDFDIATNATPEQVHGLFRRSRIIGRRFKIVHVTFGRDEVIEVTTFRGDSDDGQVIDATGRILHDNVWGSQEQDARRRDFTANALYYNPATQEIIDYHRGVEDIAAKRLVMIGDPSLRYREDPVRMLRAVRLSAKLGLTIDAATSQPIATLAALLKNVPAARLFDEMLKLLFSGHSRQCLQQLRQQGLHHGFFPLLDVIMEQPLGERFVQLALDNTDQRIQADKPVSVGFLFASLLWHEVLASWKDRQATGELPIPALFSAMDEVLAVQEEKLAIPRRYSVTMKEIWALQPRFEQRAGKRPFRLLENPRFRAGYDFLCLRAESGEVEMELAEWWTRFQDVDGAERERMLIKDEAQPAKKRRRRRRKPNAKGGDGAGDAE</sequence>
<dbReference type="SUPFAM" id="SSF81301">
    <property type="entry name" value="Nucleotidyltransferase"/>
    <property type="match status" value="1"/>
</dbReference>
<comment type="similarity">
    <text evidence="7 8">Belongs to the tRNA nucleotidyltransferase/poly(A) polymerase family.</text>
</comment>
<proteinExistence type="inferred from homology"/>
<dbReference type="GO" id="GO:0005524">
    <property type="term" value="F:ATP binding"/>
    <property type="evidence" value="ECO:0007669"/>
    <property type="project" value="UniProtKB-UniRule"/>
</dbReference>
<keyword evidence="4 7" id="KW-0067">ATP-binding</keyword>
<dbReference type="PANTHER" id="PTHR43051">
    <property type="entry name" value="POLYNUCLEOTIDE ADENYLYLTRANSFERASE FAMILY PROTEIN"/>
    <property type="match status" value="1"/>
</dbReference>
<feature type="active site" evidence="7">
    <location>
        <position position="72"/>
    </location>
</feature>
<feature type="domain" description="Poly A polymerase head" evidence="10">
    <location>
        <begin position="54"/>
        <end position="179"/>
    </location>
</feature>
<feature type="active site" evidence="7">
    <location>
        <position position="149"/>
    </location>
</feature>
<dbReference type="Proteomes" id="UP000575898">
    <property type="component" value="Unassembled WGS sequence"/>
</dbReference>
<evidence type="ECO:0000313" key="14">
    <source>
        <dbReference type="Proteomes" id="UP000575898"/>
    </source>
</evidence>
<evidence type="ECO:0000259" key="11">
    <source>
        <dbReference type="Pfam" id="PF12626"/>
    </source>
</evidence>
<comment type="catalytic activity">
    <reaction evidence="7">
        <text>RNA(n) + ATP = RNA(n)-3'-adenine ribonucleotide + diphosphate</text>
        <dbReference type="Rhea" id="RHEA:11332"/>
        <dbReference type="Rhea" id="RHEA-COMP:14527"/>
        <dbReference type="Rhea" id="RHEA-COMP:17347"/>
        <dbReference type="ChEBI" id="CHEBI:30616"/>
        <dbReference type="ChEBI" id="CHEBI:33019"/>
        <dbReference type="ChEBI" id="CHEBI:140395"/>
        <dbReference type="ChEBI" id="CHEBI:173115"/>
        <dbReference type="EC" id="2.7.7.19"/>
    </reaction>
</comment>
<organism evidence="13 14">
    <name type="scientific">Chitinivorax tropicus</name>
    <dbReference type="NCBI Taxonomy" id="714531"/>
    <lineage>
        <taxon>Bacteria</taxon>
        <taxon>Pseudomonadati</taxon>
        <taxon>Pseudomonadota</taxon>
        <taxon>Betaproteobacteria</taxon>
        <taxon>Chitinivorax</taxon>
    </lineage>
</organism>
<dbReference type="InterPro" id="IPR052191">
    <property type="entry name" value="tRNA_ntf/polyA_polymerase_I"/>
</dbReference>
<evidence type="ECO:0000256" key="2">
    <source>
        <dbReference type="ARBA" id="ARBA00022679"/>
    </source>
</evidence>
<protein>
    <recommendedName>
        <fullName evidence="7">Poly(A) polymerase I</fullName>
        <shortName evidence="7">PAP I</shortName>
        <ecNumber evidence="7">2.7.7.19</ecNumber>
    </recommendedName>
</protein>
<dbReference type="InterPro" id="IPR025866">
    <property type="entry name" value="PolyA_pol_arg_C_dom"/>
</dbReference>
<dbReference type="PANTHER" id="PTHR43051:SF1">
    <property type="entry name" value="POLYNUCLEOTIDE ADENYLYLTRANSFERASE FAMILY PROTEIN"/>
    <property type="match status" value="1"/>
</dbReference>
<evidence type="ECO:0000259" key="12">
    <source>
        <dbReference type="Pfam" id="PF12627"/>
    </source>
</evidence>
<evidence type="ECO:0000259" key="10">
    <source>
        <dbReference type="Pfam" id="PF01743"/>
    </source>
</evidence>
<dbReference type="InterPro" id="IPR032828">
    <property type="entry name" value="PolyA_RNA-bd"/>
</dbReference>
<dbReference type="NCBIfam" id="TIGR01942">
    <property type="entry name" value="pcnB"/>
    <property type="match status" value="1"/>
</dbReference>
<feature type="domain" description="Polymerase A arginine-rich C-terminal" evidence="11">
    <location>
        <begin position="321"/>
        <end position="436"/>
    </location>
</feature>
<feature type="active site" evidence="7">
    <location>
        <position position="74"/>
    </location>
</feature>
<feature type="compositionally biased region" description="Basic residues" evidence="9">
    <location>
        <begin position="427"/>
        <end position="438"/>
    </location>
</feature>
<dbReference type="RefSeq" id="WP_184036940.1">
    <property type="nucleotide sequence ID" value="NZ_JACHHY010000007.1"/>
</dbReference>
<dbReference type="Pfam" id="PF01743">
    <property type="entry name" value="PolyA_pol"/>
    <property type="match status" value="1"/>
</dbReference>
<keyword evidence="1 7" id="KW-0507">mRNA processing</keyword>
<dbReference type="SUPFAM" id="SSF81891">
    <property type="entry name" value="Poly A polymerase C-terminal region-like"/>
    <property type="match status" value="1"/>
</dbReference>
<dbReference type="Gene3D" id="3.30.460.10">
    <property type="entry name" value="Beta Polymerase, domain 2"/>
    <property type="match status" value="1"/>
</dbReference>
<name>A0A840MKU3_9PROT</name>
<evidence type="ECO:0000256" key="1">
    <source>
        <dbReference type="ARBA" id="ARBA00022664"/>
    </source>
</evidence>
<comment type="function">
    <text evidence="7">Adds poly(A) tail to the 3' end of many RNAs, which usually targets these RNAs for decay. Plays a significant role in the global control of gene expression, through influencing the rate of transcript degradation, and in the general RNA quality control.</text>
</comment>
<evidence type="ECO:0000256" key="5">
    <source>
        <dbReference type="ARBA" id="ARBA00022884"/>
    </source>
</evidence>
<evidence type="ECO:0000256" key="7">
    <source>
        <dbReference type="HAMAP-Rule" id="MF_00957"/>
    </source>
</evidence>
<evidence type="ECO:0000256" key="8">
    <source>
        <dbReference type="RuleBase" id="RU003953"/>
    </source>
</evidence>
<gene>
    <name evidence="7" type="primary">pcnB</name>
    <name evidence="13" type="ORF">HNQ59_001410</name>
</gene>
<keyword evidence="2 7" id="KW-0808">Transferase</keyword>
<keyword evidence="13" id="KW-0548">Nucleotidyltransferase</keyword>
<keyword evidence="6 7" id="KW-0804">Transcription</keyword>
<dbReference type="InterPro" id="IPR002646">
    <property type="entry name" value="PolA_pol_head_dom"/>
</dbReference>
<accession>A0A840MKU3</accession>
<reference evidence="13 14" key="1">
    <citation type="submission" date="2020-08" db="EMBL/GenBank/DDBJ databases">
        <title>Genomic Encyclopedia of Type Strains, Phase IV (KMG-IV): sequencing the most valuable type-strain genomes for metagenomic binning, comparative biology and taxonomic classification.</title>
        <authorList>
            <person name="Goeker M."/>
        </authorList>
    </citation>
    <scope>NUCLEOTIDE SEQUENCE [LARGE SCALE GENOMIC DNA]</scope>
    <source>
        <strain evidence="13 14">DSM 27165</strain>
    </source>
</reference>
<keyword evidence="3 7" id="KW-0547">Nucleotide-binding</keyword>
<dbReference type="Gene3D" id="1.10.3090.10">
    <property type="entry name" value="cca-adding enzyme, domain 2"/>
    <property type="match status" value="1"/>
</dbReference>
<keyword evidence="14" id="KW-1185">Reference proteome</keyword>
<keyword evidence="5 7" id="KW-0694">RNA-binding</keyword>
<dbReference type="GO" id="GO:0003723">
    <property type="term" value="F:RNA binding"/>
    <property type="evidence" value="ECO:0007669"/>
    <property type="project" value="UniProtKB-UniRule"/>
</dbReference>
<evidence type="ECO:0000256" key="3">
    <source>
        <dbReference type="ARBA" id="ARBA00022741"/>
    </source>
</evidence>
<dbReference type="InterPro" id="IPR010206">
    <property type="entry name" value="PolA_pol_I"/>
</dbReference>
<feature type="domain" description="tRNA nucleotidyltransferase/poly(A) polymerase RNA and SrmB- binding" evidence="12">
    <location>
        <begin position="207"/>
        <end position="268"/>
    </location>
</feature>
<evidence type="ECO:0000256" key="4">
    <source>
        <dbReference type="ARBA" id="ARBA00022840"/>
    </source>
</evidence>
<comment type="caution">
    <text evidence="13">The sequence shown here is derived from an EMBL/GenBank/DDBJ whole genome shotgun (WGS) entry which is preliminary data.</text>
</comment>
<dbReference type="EC" id="2.7.7.19" evidence="7"/>
<dbReference type="GO" id="GO:1990817">
    <property type="term" value="F:poly(A) RNA polymerase activity"/>
    <property type="evidence" value="ECO:0007669"/>
    <property type="project" value="UniProtKB-UniRule"/>
</dbReference>
<evidence type="ECO:0000256" key="9">
    <source>
        <dbReference type="SAM" id="MobiDB-lite"/>
    </source>
</evidence>
<dbReference type="AlphaFoldDB" id="A0A840MKU3"/>